<sequence>MKPTAPPATGVRLPWERLPETVRDAVTGVLGAPVVHAVTQPGGFSPGAAVRVRTATGRRAFVKAVGADTNPGSPGLHRAEARLAAALPAAVPAPRLLGAHDDGTWVALVFEEVAGHQPSVPWRPSELRRVLDAVGRLGGAFTPAPVAVPPAAEALRDAFDGRRRLLDDDRTDHRGRPEPWAAARLAELTALAAPWPEAVTGDTLAHGDLRADNILLTGGRDDGVVFVDWPHAMRAAPWVDLLLMLPCVSAQGGPDPEELFTAHPLGRAADPAAVTAALAAFAGCLAGSALRPAPPGLPTLRAFQRAQGEAAPAWLRTRLSRSRLRRGR</sequence>
<evidence type="ECO:0000313" key="3">
    <source>
        <dbReference type="Proteomes" id="UP001221150"/>
    </source>
</evidence>
<reference evidence="2 3" key="1">
    <citation type="submission" date="2023-03" db="EMBL/GenBank/DDBJ databases">
        <title>Draft genome sequence of Streptomyces sp. K1PA1 isolated from peat swamp forest in Thailand.</title>
        <authorList>
            <person name="Klaysubun C."/>
            <person name="Duangmal K."/>
        </authorList>
    </citation>
    <scope>NUCLEOTIDE SEQUENCE [LARGE SCALE GENOMIC DNA]</scope>
    <source>
        <strain evidence="2 3">K1PA1</strain>
    </source>
</reference>
<evidence type="ECO:0000313" key="2">
    <source>
        <dbReference type="EMBL" id="MDF3299816.1"/>
    </source>
</evidence>
<dbReference type="EMBL" id="JARJBB010000006">
    <property type="protein sequence ID" value="MDF3299816.1"/>
    <property type="molecule type" value="Genomic_DNA"/>
</dbReference>
<dbReference type="InterPro" id="IPR011009">
    <property type="entry name" value="Kinase-like_dom_sf"/>
</dbReference>
<protein>
    <submittedName>
        <fullName evidence="2">Phosphotransferase</fullName>
    </submittedName>
</protein>
<comment type="caution">
    <text evidence="2">The sequence shown here is derived from an EMBL/GenBank/DDBJ whole genome shotgun (WGS) entry which is preliminary data.</text>
</comment>
<evidence type="ECO:0000259" key="1">
    <source>
        <dbReference type="Pfam" id="PF01636"/>
    </source>
</evidence>
<dbReference type="RefSeq" id="WP_276109368.1">
    <property type="nucleotide sequence ID" value="NZ_JARJBB010000006.1"/>
</dbReference>
<gene>
    <name evidence="2" type="ORF">P3H78_14500</name>
</gene>
<dbReference type="Gene3D" id="3.90.1200.10">
    <property type="match status" value="1"/>
</dbReference>
<keyword evidence="3" id="KW-1185">Reference proteome</keyword>
<dbReference type="Gene3D" id="3.30.200.20">
    <property type="entry name" value="Phosphorylase Kinase, domain 1"/>
    <property type="match status" value="1"/>
</dbReference>
<dbReference type="InterPro" id="IPR002575">
    <property type="entry name" value="Aminoglycoside_PTrfase"/>
</dbReference>
<dbReference type="SUPFAM" id="SSF56112">
    <property type="entry name" value="Protein kinase-like (PK-like)"/>
    <property type="match status" value="1"/>
</dbReference>
<organism evidence="2 3">
    <name type="scientific">Streptomyces tropicalis</name>
    <dbReference type="NCBI Taxonomy" id="3034234"/>
    <lineage>
        <taxon>Bacteria</taxon>
        <taxon>Bacillati</taxon>
        <taxon>Actinomycetota</taxon>
        <taxon>Actinomycetes</taxon>
        <taxon>Kitasatosporales</taxon>
        <taxon>Streptomycetaceae</taxon>
        <taxon>Streptomyces</taxon>
    </lineage>
</organism>
<proteinExistence type="predicted"/>
<feature type="domain" description="Aminoglycoside phosphotransferase" evidence="1">
    <location>
        <begin position="49"/>
        <end position="246"/>
    </location>
</feature>
<name>A0ABT6A594_9ACTN</name>
<dbReference type="Pfam" id="PF01636">
    <property type="entry name" value="APH"/>
    <property type="match status" value="1"/>
</dbReference>
<dbReference type="Proteomes" id="UP001221150">
    <property type="component" value="Unassembled WGS sequence"/>
</dbReference>
<accession>A0ABT6A594</accession>